<feature type="compositionally biased region" description="Basic and acidic residues" evidence="7">
    <location>
        <begin position="780"/>
        <end position="807"/>
    </location>
</feature>
<comment type="similarity">
    <text evidence="1">Belongs to the WD repeat EMAP family.</text>
</comment>
<feature type="compositionally biased region" description="Low complexity" evidence="7">
    <location>
        <begin position="223"/>
        <end position="235"/>
    </location>
</feature>
<dbReference type="OrthoDB" id="47802at2759"/>
<dbReference type="GO" id="GO:0005874">
    <property type="term" value="C:microtubule"/>
    <property type="evidence" value="ECO:0007669"/>
    <property type="project" value="UniProtKB-KW"/>
</dbReference>
<feature type="region of interest" description="Disordered" evidence="7">
    <location>
        <begin position="119"/>
        <end position="245"/>
    </location>
</feature>
<feature type="coiled-coil region" evidence="6">
    <location>
        <begin position="77"/>
        <end position="118"/>
    </location>
</feature>
<dbReference type="SMART" id="SM00320">
    <property type="entry name" value="WD40"/>
    <property type="match status" value="5"/>
</dbReference>
<dbReference type="PANTHER" id="PTHR13720">
    <property type="entry name" value="WD-40 REPEAT PROTEIN"/>
    <property type="match status" value="1"/>
</dbReference>
<dbReference type="SUPFAM" id="SSF50998">
    <property type="entry name" value="Quinoprotein alcohol dehydrogenase-like"/>
    <property type="match status" value="1"/>
</dbReference>
<evidence type="ECO:0000256" key="6">
    <source>
        <dbReference type="SAM" id="Coils"/>
    </source>
</evidence>
<dbReference type="PANTHER" id="PTHR13720:SF22">
    <property type="entry name" value="ECHINODERM MICROTUBULE-ASSOCIATED PROTEIN-LIKE 1"/>
    <property type="match status" value="1"/>
</dbReference>
<dbReference type="InterPro" id="IPR015943">
    <property type="entry name" value="WD40/YVTN_repeat-like_dom_sf"/>
</dbReference>
<protein>
    <recommendedName>
        <fullName evidence="8">EML-like first beta-propeller domain-containing protein</fullName>
    </recommendedName>
</protein>
<dbReference type="Proteomes" id="UP000269221">
    <property type="component" value="Unassembled WGS sequence"/>
</dbReference>
<feature type="repeat" description="WD" evidence="5">
    <location>
        <begin position="558"/>
        <end position="599"/>
    </location>
</feature>
<dbReference type="STRING" id="333673.A0A3M0JJ68"/>
<reference evidence="9 10" key="1">
    <citation type="submission" date="2018-07" db="EMBL/GenBank/DDBJ databases">
        <title>A high quality draft genome assembly of the barn swallow (H. rustica rustica).</title>
        <authorList>
            <person name="Formenti G."/>
            <person name="Chiara M."/>
            <person name="Poveda L."/>
            <person name="Francoijs K.-J."/>
            <person name="Bonisoli-Alquati A."/>
            <person name="Canova L."/>
            <person name="Gianfranceschi L."/>
            <person name="Horner D.S."/>
            <person name="Saino N."/>
        </authorList>
    </citation>
    <scope>NUCLEOTIDE SEQUENCE [LARGE SCALE GENOMIC DNA]</scope>
    <source>
        <strain evidence="9">Chelidonia</strain>
        <tissue evidence="9">Blood</tissue>
    </source>
</reference>
<keyword evidence="6" id="KW-0175">Coiled coil</keyword>
<keyword evidence="3" id="KW-0493">Microtubule</keyword>
<evidence type="ECO:0000256" key="4">
    <source>
        <dbReference type="ARBA" id="ARBA00022737"/>
    </source>
</evidence>
<evidence type="ECO:0000256" key="1">
    <source>
        <dbReference type="ARBA" id="ARBA00006489"/>
    </source>
</evidence>
<proteinExistence type="inferred from homology"/>
<dbReference type="GO" id="GO:0072686">
    <property type="term" value="C:mitotic spindle"/>
    <property type="evidence" value="ECO:0007669"/>
    <property type="project" value="TreeGrafter"/>
</dbReference>
<dbReference type="AlphaFoldDB" id="A0A3M0JJ68"/>
<dbReference type="GO" id="GO:0008017">
    <property type="term" value="F:microtubule binding"/>
    <property type="evidence" value="ECO:0007669"/>
    <property type="project" value="TreeGrafter"/>
</dbReference>
<feature type="compositionally biased region" description="Polar residues" evidence="7">
    <location>
        <begin position="159"/>
        <end position="168"/>
    </location>
</feature>
<dbReference type="InterPro" id="IPR055439">
    <property type="entry name" value="Beta-prop_EML_1st"/>
</dbReference>
<evidence type="ECO:0000313" key="9">
    <source>
        <dbReference type="EMBL" id="RMB98739.1"/>
    </source>
</evidence>
<keyword evidence="2 5" id="KW-0853">WD repeat</keyword>
<name>A0A3M0JJ68_HIRRU</name>
<feature type="region of interest" description="Disordered" evidence="7">
    <location>
        <begin position="780"/>
        <end position="815"/>
    </location>
</feature>
<feature type="compositionally biased region" description="Basic and acidic residues" evidence="7">
    <location>
        <begin position="210"/>
        <end position="220"/>
    </location>
</feature>
<keyword evidence="10" id="KW-1185">Reference proteome</keyword>
<organism evidence="9 10">
    <name type="scientific">Hirundo rustica rustica</name>
    <dbReference type="NCBI Taxonomy" id="333673"/>
    <lineage>
        <taxon>Eukaryota</taxon>
        <taxon>Metazoa</taxon>
        <taxon>Chordata</taxon>
        <taxon>Craniata</taxon>
        <taxon>Vertebrata</taxon>
        <taxon>Euteleostomi</taxon>
        <taxon>Archelosauria</taxon>
        <taxon>Archosauria</taxon>
        <taxon>Dinosauria</taxon>
        <taxon>Saurischia</taxon>
        <taxon>Theropoda</taxon>
        <taxon>Coelurosauria</taxon>
        <taxon>Aves</taxon>
        <taxon>Neognathae</taxon>
        <taxon>Neoaves</taxon>
        <taxon>Telluraves</taxon>
        <taxon>Australaves</taxon>
        <taxon>Passeriformes</taxon>
        <taxon>Sylvioidea</taxon>
        <taxon>Hirundinidae</taxon>
        <taxon>Hirundo</taxon>
    </lineage>
</organism>
<evidence type="ECO:0000256" key="2">
    <source>
        <dbReference type="ARBA" id="ARBA00022574"/>
    </source>
</evidence>
<dbReference type="Pfam" id="PF00400">
    <property type="entry name" value="WD40"/>
    <property type="match status" value="3"/>
</dbReference>
<dbReference type="CDD" id="cd21947">
    <property type="entry name" value="TD_EMAP1"/>
    <property type="match status" value="1"/>
</dbReference>
<dbReference type="FunFam" id="2.130.10.10:FF:002220">
    <property type="entry name" value="EMAP-like 3"/>
    <property type="match status" value="1"/>
</dbReference>
<dbReference type="EMBL" id="QRBI01000152">
    <property type="protein sequence ID" value="RMB98739.1"/>
    <property type="molecule type" value="Genomic_DNA"/>
</dbReference>
<sequence>MEDGFSSYSSLYDTSSLLQFCNDAGKPLKERVIFVICIQKEKEEWEKRLKMKQGLDLPIVYEFYDKSTDDSASAASSMEVTDRIASLEQRVQMQEDDIQLLKSALADVVRRLNITEEQQAMQNKKGPTKDQSMIKKAAAEADKLVSPATTARPLVQTLPLRTTVNNGTVLPKKPSGSLPSPSGTRKDTVSPAAKSTIKRTSSAERVSPGGRRESYGDSKGSRNRTGSTSSSSSGKKNSESKPKEPMFSAEEGYVKMFLRGRPVTMYMPKEQVESYNLEAKVELPAKRLKLEWVYPFCAGGLLEINHSIMIRIMLLQLDQHSSYGYRGRDCRSNLYLLPTGETVYFIASVVVLFNVEEQLQRHYTGHNDDVKCLAVHPDRITIATGQVAGTSKDGKQLPPHVRVWDSVTLNTLHVIGMGFFDRAVTCIAFSKSKQEKPKFVLCVTFSENGDTITGDSSGNILVWGKGTNRISHAVQGAHEGGIFALCMLRDGTLVSGGGKDRKLISWNGNYQKIHKTEIPEQFGPIRTVAEGKGDVVLIGTTRNFVLQGTLSGDFFPITQGHTDELWGLAVHSSKPQFFTCGHDKHITLWDATTHHPIWNKIIEGHSSFITHLDWSVNSQYLVSNSGDYEILYWIPSACKQVVSVETTRDIEWATYTCTLGFHVFEKPLISPSVFQVYGLKVQMVQISTLSVDPMGENCYQQEMTLAKYISSRIHAHSLGVPSCARQSGRCHAAPAAAACPALEMPQARHVLMRKKWMKRCYGNPGADRCDLTMAPLGCHNKPEMEPLPDGAKDGREVGMRENPKSRTEPLNLGNL</sequence>
<comment type="caution">
    <text evidence="9">The sequence shown here is derived from an EMBL/GenBank/DDBJ whole genome shotgun (WGS) entry which is preliminary data.</text>
</comment>
<evidence type="ECO:0000256" key="3">
    <source>
        <dbReference type="ARBA" id="ARBA00022701"/>
    </source>
</evidence>
<dbReference type="InterPro" id="IPR005108">
    <property type="entry name" value="HELP"/>
</dbReference>
<feature type="domain" description="EML-like first beta-propeller" evidence="8">
    <location>
        <begin position="433"/>
        <end position="548"/>
    </location>
</feature>
<gene>
    <name evidence="9" type="ORF">DUI87_24958</name>
</gene>
<feature type="repeat" description="WD" evidence="5">
    <location>
        <begin position="602"/>
        <end position="633"/>
    </location>
</feature>
<evidence type="ECO:0000256" key="7">
    <source>
        <dbReference type="SAM" id="MobiDB-lite"/>
    </source>
</evidence>
<dbReference type="PROSITE" id="PS50294">
    <property type="entry name" value="WD_REPEATS_REGION"/>
    <property type="match status" value="1"/>
</dbReference>
<dbReference type="PROSITE" id="PS50082">
    <property type="entry name" value="WD_REPEATS_2"/>
    <property type="match status" value="2"/>
</dbReference>
<dbReference type="InterPro" id="IPR050630">
    <property type="entry name" value="WD_repeat_EMAP"/>
</dbReference>
<accession>A0A3M0JJ68</accession>
<dbReference type="InterPro" id="IPR011047">
    <property type="entry name" value="Quinoprotein_ADH-like_sf"/>
</dbReference>
<dbReference type="GO" id="GO:0000226">
    <property type="term" value="P:microtubule cytoskeleton organization"/>
    <property type="evidence" value="ECO:0007669"/>
    <property type="project" value="TreeGrafter"/>
</dbReference>
<evidence type="ECO:0000259" key="8">
    <source>
        <dbReference type="Pfam" id="PF23409"/>
    </source>
</evidence>
<dbReference type="Pfam" id="PF23409">
    <property type="entry name" value="Beta-prop_EML"/>
    <property type="match status" value="1"/>
</dbReference>
<dbReference type="Gene3D" id="2.130.10.10">
    <property type="entry name" value="YVTN repeat-like/Quinoprotein amine dehydrogenase"/>
    <property type="match status" value="4"/>
</dbReference>
<keyword evidence="4" id="KW-0677">Repeat</keyword>
<dbReference type="InterPro" id="IPR001680">
    <property type="entry name" value="WD40_rpt"/>
</dbReference>
<dbReference type="Pfam" id="PF03451">
    <property type="entry name" value="HELP"/>
    <property type="match status" value="1"/>
</dbReference>
<evidence type="ECO:0000313" key="10">
    <source>
        <dbReference type="Proteomes" id="UP000269221"/>
    </source>
</evidence>
<feature type="compositionally biased region" description="Low complexity" evidence="7">
    <location>
        <begin position="170"/>
        <end position="183"/>
    </location>
</feature>
<evidence type="ECO:0000256" key="5">
    <source>
        <dbReference type="PROSITE-ProRule" id="PRU00221"/>
    </source>
</evidence>